<dbReference type="Pfam" id="PF11390">
    <property type="entry name" value="FdsD"/>
    <property type="match status" value="1"/>
</dbReference>
<name>A0A1G9QTM7_9PROT</name>
<keyword evidence="2" id="KW-1185">Reference proteome</keyword>
<dbReference type="InterPro" id="IPR021074">
    <property type="entry name" value="Formate_DH_dsu"/>
</dbReference>
<protein>
    <submittedName>
        <fullName evidence="1">Formate dehydrogenase subunit delta</fullName>
    </submittedName>
</protein>
<sequence length="71" mass="7860">MNDANLIRMARQIADFYAPYTEAEAIEGVAVHIRKFWDPSMRDRLIALSQTPDAGLSPTLTAAITRLIALS</sequence>
<evidence type="ECO:0000313" key="2">
    <source>
        <dbReference type="Proteomes" id="UP000199759"/>
    </source>
</evidence>
<gene>
    <name evidence="1" type="ORF">SAMN04488568_105158</name>
</gene>
<dbReference type="STRING" id="144026.SAMN04488568_105158"/>
<organism evidence="1 2">
    <name type="scientific">Maricaulis salignorans</name>
    <dbReference type="NCBI Taxonomy" id="144026"/>
    <lineage>
        <taxon>Bacteria</taxon>
        <taxon>Pseudomonadati</taxon>
        <taxon>Pseudomonadota</taxon>
        <taxon>Alphaproteobacteria</taxon>
        <taxon>Maricaulales</taxon>
        <taxon>Maricaulaceae</taxon>
        <taxon>Maricaulis</taxon>
    </lineage>
</organism>
<evidence type="ECO:0000313" key="1">
    <source>
        <dbReference type="EMBL" id="SDM14372.1"/>
    </source>
</evidence>
<dbReference type="RefSeq" id="WP_091768643.1">
    <property type="nucleotide sequence ID" value="NZ_FNHG01000005.1"/>
</dbReference>
<dbReference type="AlphaFoldDB" id="A0A1G9QTM7"/>
<dbReference type="OrthoDB" id="7409377at2"/>
<reference evidence="1 2" key="1">
    <citation type="submission" date="2016-10" db="EMBL/GenBank/DDBJ databases">
        <authorList>
            <person name="de Groot N.N."/>
        </authorList>
    </citation>
    <scope>NUCLEOTIDE SEQUENCE [LARGE SCALE GENOMIC DNA]</scope>
    <source>
        <strain evidence="1 2">DSM 16077</strain>
    </source>
</reference>
<proteinExistence type="predicted"/>
<dbReference type="Proteomes" id="UP000199759">
    <property type="component" value="Unassembled WGS sequence"/>
</dbReference>
<dbReference type="EMBL" id="FNHG01000005">
    <property type="protein sequence ID" value="SDM14372.1"/>
    <property type="molecule type" value="Genomic_DNA"/>
</dbReference>
<accession>A0A1G9QTM7</accession>